<organism evidence="1 2">
    <name type="scientific">Haloarcula pellucida</name>
    <dbReference type="NCBI Taxonomy" id="1427151"/>
    <lineage>
        <taxon>Archaea</taxon>
        <taxon>Methanobacteriati</taxon>
        <taxon>Methanobacteriota</taxon>
        <taxon>Stenosarchaea group</taxon>
        <taxon>Halobacteria</taxon>
        <taxon>Halobacteriales</taxon>
        <taxon>Haloarculaceae</taxon>
        <taxon>Haloarcula</taxon>
    </lineage>
</organism>
<evidence type="ECO:0008006" key="3">
    <source>
        <dbReference type="Google" id="ProtNLM"/>
    </source>
</evidence>
<proteinExistence type="predicted"/>
<reference evidence="1" key="1">
    <citation type="journal article" date="2014" name="Int. J. Syst. Evol. Microbiol.">
        <title>Complete genome sequence of Corynebacterium casei LMG S-19264T (=DSM 44701T), isolated from a smear-ripened cheese.</title>
        <authorList>
            <consortium name="US DOE Joint Genome Institute (JGI-PGF)"/>
            <person name="Walter F."/>
            <person name="Albersmeier A."/>
            <person name="Kalinowski J."/>
            <person name="Ruckert C."/>
        </authorList>
    </citation>
    <scope>NUCLEOTIDE SEQUENCE</scope>
    <source>
        <strain evidence="1">JCM 17820</strain>
    </source>
</reference>
<dbReference type="AlphaFoldDB" id="A0A830GK26"/>
<sequence length="251" mass="27319">MQVVGYHSRVEDHAALLLADEGAVTVERLDPGTELTYALGERHCAGAVDGERHYACDGADAPYCPEHTSRWPCARCTGDCNKPIEACDEEHAVYLAVFAPDTVKVGVTRSWRLETRLREQGADRAAHLRTVADGRIARQIEADVATDLGDRVRVPTKVAGLHESVDEQFWSTLLDEYETLATYDFDYGLALTERPMAETLATGTVRGTKGRVAVLDNNGSTYAVDLRALVGYEVTDGGTDRDLQSSLGAFG</sequence>
<gene>
    <name evidence="1" type="ORF">GCM10009030_10040</name>
</gene>
<dbReference type="RefSeq" id="WP_420842322.1">
    <property type="nucleotide sequence ID" value="NZ_BMOU01000001.1"/>
</dbReference>
<accession>A0A830GK26</accession>
<comment type="caution">
    <text evidence="1">The sequence shown here is derived from an EMBL/GenBank/DDBJ whole genome shotgun (WGS) entry which is preliminary data.</text>
</comment>
<dbReference type="InterPro" id="IPR021246">
    <property type="entry name" value="DUF2797"/>
</dbReference>
<reference evidence="1" key="2">
    <citation type="submission" date="2020-09" db="EMBL/GenBank/DDBJ databases">
        <authorList>
            <person name="Sun Q."/>
            <person name="Ohkuma M."/>
        </authorList>
    </citation>
    <scope>NUCLEOTIDE SEQUENCE</scope>
    <source>
        <strain evidence="1">JCM 17820</strain>
    </source>
</reference>
<evidence type="ECO:0000313" key="2">
    <source>
        <dbReference type="Proteomes" id="UP000605784"/>
    </source>
</evidence>
<keyword evidence="2" id="KW-1185">Reference proteome</keyword>
<dbReference type="Proteomes" id="UP000605784">
    <property type="component" value="Unassembled WGS sequence"/>
</dbReference>
<protein>
    <recommendedName>
        <fullName evidence="3">DUF2797 domain-containing protein</fullName>
    </recommendedName>
</protein>
<dbReference type="EMBL" id="BMOU01000001">
    <property type="protein sequence ID" value="GGN89382.1"/>
    <property type="molecule type" value="Genomic_DNA"/>
</dbReference>
<dbReference type="Pfam" id="PF10977">
    <property type="entry name" value="DUF2797"/>
    <property type="match status" value="1"/>
</dbReference>
<evidence type="ECO:0000313" key="1">
    <source>
        <dbReference type="EMBL" id="GGN89382.1"/>
    </source>
</evidence>
<name>A0A830GK26_9EURY</name>